<dbReference type="Pfam" id="PF14559">
    <property type="entry name" value="TPR_19"/>
    <property type="match status" value="1"/>
</dbReference>
<dbReference type="SUPFAM" id="SSF48452">
    <property type="entry name" value="TPR-like"/>
    <property type="match status" value="2"/>
</dbReference>
<protein>
    <submittedName>
        <fullName evidence="1">Uncharacterized protein</fullName>
    </submittedName>
</protein>
<dbReference type="RefSeq" id="WP_145769955.1">
    <property type="nucleotide sequence ID" value="NZ_LR778301.1"/>
</dbReference>
<organism evidence="1 2">
    <name type="scientific">Denitratisoma oestradiolicum</name>
    <dbReference type="NCBI Taxonomy" id="311182"/>
    <lineage>
        <taxon>Bacteria</taxon>
        <taxon>Pseudomonadati</taxon>
        <taxon>Pseudomonadota</taxon>
        <taxon>Betaproteobacteria</taxon>
        <taxon>Nitrosomonadales</taxon>
        <taxon>Sterolibacteriaceae</taxon>
        <taxon>Denitratisoma</taxon>
    </lineage>
</organism>
<dbReference type="PROSITE" id="PS50110">
    <property type="entry name" value="RESPONSE_REGULATORY"/>
    <property type="match status" value="1"/>
</dbReference>
<evidence type="ECO:0000313" key="1">
    <source>
        <dbReference type="EMBL" id="CAB1367825.1"/>
    </source>
</evidence>
<gene>
    <name evidence="1" type="ORF">DENOEST_0660</name>
</gene>
<keyword evidence="2" id="KW-1185">Reference proteome</keyword>
<dbReference type="InterPro" id="IPR001789">
    <property type="entry name" value="Sig_transdc_resp-reg_receiver"/>
</dbReference>
<reference evidence="1 2" key="1">
    <citation type="submission" date="2020-03" db="EMBL/GenBank/DDBJ databases">
        <authorList>
            <consortium name="Genoscope - CEA"/>
            <person name="William W."/>
        </authorList>
    </citation>
    <scope>NUCLEOTIDE SEQUENCE [LARGE SCALE GENOMIC DNA]</scope>
    <source>
        <strain evidence="2">DSM 16959</strain>
    </source>
</reference>
<dbReference type="OrthoDB" id="7298659at2"/>
<dbReference type="AlphaFoldDB" id="A0A6S6XSV7"/>
<dbReference type="SUPFAM" id="SSF52172">
    <property type="entry name" value="CheY-like"/>
    <property type="match status" value="1"/>
</dbReference>
<accession>A0A6S6XSV7</accession>
<dbReference type="Proteomes" id="UP000515733">
    <property type="component" value="Chromosome"/>
</dbReference>
<dbReference type="InterPro" id="IPR019734">
    <property type="entry name" value="TPR_rpt"/>
</dbReference>
<name>A0A6S6XSV7_9PROT</name>
<dbReference type="GO" id="GO:0000160">
    <property type="term" value="P:phosphorelay signal transduction system"/>
    <property type="evidence" value="ECO:0007669"/>
    <property type="project" value="InterPro"/>
</dbReference>
<evidence type="ECO:0000313" key="2">
    <source>
        <dbReference type="Proteomes" id="UP000515733"/>
    </source>
</evidence>
<dbReference type="InterPro" id="IPR011990">
    <property type="entry name" value="TPR-like_helical_dom_sf"/>
</dbReference>
<proteinExistence type="predicted"/>
<sequence>MALDLRDKRGLLIDDIPEMRASVRVQLSNVGLENCDPVRNVKEAVDKLTLNRYDLVICDYNLGQGADGQQLLELVRRRKLLPLSTVFLMITGETGYEQVSTAAEFSPDDYLIKPFTAETLGGRLIRAMEKKAALAPIYRHMTDKGDPALAVEACDQLLAEKSRYSLDVLRIKGDLLLSQGRHTEALALYESVLQQRETPWGAVGRARALAAMGNTDQAREHLEGAVAAYPNYLAAYDSLAQLLETTDKQAAQQVVEQALKVSASTRRQRQLGALALENKDFGRAENAYRQTVVRDRSGFFKSHDDYAGLAKSCAEQGKTQEALTAVKDMAQHFQRTPELEARQAALESQVQIKAGNKEAAEAALKKALKTGEGNTLDPQTSLEIAQACFANGEEERGKQIIQTVAEEYHEDDHVFALAQSVFTAAGLEDEGQVLLEATRKRMIKLNNDAVALAKAGDLDQAIGMLTEAADRLANNAQVAINAGLALLMHVQAHGADLDRVTQAHRYLSQARRANPDHPKLDDVVGFYRRLAPPEAPVLED</sequence>
<dbReference type="SMART" id="SM00448">
    <property type="entry name" value="REC"/>
    <property type="match status" value="1"/>
</dbReference>
<dbReference type="EMBL" id="LR778301">
    <property type="protein sequence ID" value="CAB1367825.1"/>
    <property type="molecule type" value="Genomic_DNA"/>
</dbReference>
<dbReference type="PANTHER" id="PTHR43228:SF1">
    <property type="entry name" value="TWO-COMPONENT RESPONSE REGULATOR ARR22"/>
    <property type="match status" value="1"/>
</dbReference>
<dbReference type="Pfam" id="PF00072">
    <property type="entry name" value="Response_reg"/>
    <property type="match status" value="1"/>
</dbReference>
<dbReference type="Gene3D" id="1.25.40.10">
    <property type="entry name" value="Tetratricopeptide repeat domain"/>
    <property type="match status" value="3"/>
</dbReference>
<dbReference type="InterPro" id="IPR052048">
    <property type="entry name" value="ST_Response_Regulator"/>
</dbReference>
<dbReference type="Gene3D" id="3.40.50.2300">
    <property type="match status" value="1"/>
</dbReference>
<dbReference type="PANTHER" id="PTHR43228">
    <property type="entry name" value="TWO-COMPONENT RESPONSE REGULATOR"/>
    <property type="match status" value="1"/>
</dbReference>
<dbReference type="KEGG" id="doe:DENOEST_0660"/>
<dbReference type="SMART" id="SM00028">
    <property type="entry name" value="TPR"/>
    <property type="match status" value="5"/>
</dbReference>
<dbReference type="InterPro" id="IPR011006">
    <property type="entry name" value="CheY-like_superfamily"/>
</dbReference>